<sequence length="51" mass="5719">MSKEMCSTEAYASDACTPRSGAYEPVYGRSVMSGWKKKLRKVPVSTRMSRL</sequence>
<name>A0A919CUV0_9ACTN</name>
<reference evidence="1" key="1">
    <citation type="journal article" date="2014" name="Int. J. Syst. Evol. Microbiol.">
        <title>Complete genome sequence of Corynebacterium casei LMG S-19264T (=DSM 44701T), isolated from a smear-ripened cheese.</title>
        <authorList>
            <consortium name="US DOE Joint Genome Institute (JGI-PGF)"/>
            <person name="Walter F."/>
            <person name="Albersmeier A."/>
            <person name="Kalinowski J."/>
            <person name="Ruckert C."/>
        </authorList>
    </citation>
    <scope>NUCLEOTIDE SEQUENCE</scope>
    <source>
        <strain evidence="1">JCM 4654</strain>
    </source>
</reference>
<comment type="caution">
    <text evidence="1">The sequence shown here is derived from an EMBL/GenBank/DDBJ whole genome shotgun (WGS) entry which is preliminary data.</text>
</comment>
<organism evidence="1 2">
    <name type="scientific">Streptomyces naganishii JCM 4654</name>
    <dbReference type="NCBI Taxonomy" id="1306179"/>
    <lineage>
        <taxon>Bacteria</taxon>
        <taxon>Bacillati</taxon>
        <taxon>Actinomycetota</taxon>
        <taxon>Actinomycetes</taxon>
        <taxon>Kitasatosporales</taxon>
        <taxon>Streptomycetaceae</taxon>
        <taxon>Streptomyces</taxon>
    </lineage>
</organism>
<keyword evidence="2" id="KW-1185">Reference proteome</keyword>
<protein>
    <submittedName>
        <fullName evidence="1">Uncharacterized protein</fullName>
    </submittedName>
</protein>
<proteinExistence type="predicted"/>
<gene>
    <name evidence="1" type="ORF">GCM10010508_19670</name>
</gene>
<dbReference type="AlphaFoldDB" id="A0A919CUV0"/>
<dbReference type="Proteomes" id="UP000608955">
    <property type="component" value="Unassembled WGS sequence"/>
</dbReference>
<accession>A0A919CUV0</accession>
<evidence type="ECO:0000313" key="1">
    <source>
        <dbReference type="EMBL" id="GHD87459.1"/>
    </source>
</evidence>
<reference evidence="1" key="2">
    <citation type="submission" date="2020-09" db="EMBL/GenBank/DDBJ databases">
        <authorList>
            <person name="Sun Q."/>
            <person name="Ohkuma M."/>
        </authorList>
    </citation>
    <scope>NUCLEOTIDE SEQUENCE</scope>
    <source>
        <strain evidence="1">JCM 4654</strain>
    </source>
</reference>
<evidence type="ECO:0000313" key="2">
    <source>
        <dbReference type="Proteomes" id="UP000608955"/>
    </source>
</evidence>
<dbReference type="EMBL" id="BMVF01000004">
    <property type="protein sequence ID" value="GHD87459.1"/>
    <property type="molecule type" value="Genomic_DNA"/>
</dbReference>